<feature type="compositionally biased region" description="Basic and acidic residues" evidence="7">
    <location>
        <begin position="437"/>
        <end position="446"/>
    </location>
</feature>
<dbReference type="InterPro" id="IPR018327">
    <property type="entry name" value="BHD_2"/>
</dbReference>
<name>A0ABR1KY59_9PEZI</name>
<reference evidence="11 12" key="1">
    <citation type="submission" date="2024-04" db="EMBL/GenBank/DDBJ databases">
        <title>Phyllosticta paracitricarpa is synonymous to the EU quarantine fungus P. citricarpa based on phylogenomic analyses.</title>
        <authorList>
            <consortium name="Lawrence Berkeley National Laboratory"/>
            <person name="Van Ingen-Buijs V.A."/>
            <person name="Van Westerhoven A.C."/>
            <person name="Haridas S."/>
            <person name="Skiadas P."/>
            <person name="Martin F."/>
            <person name="Groenewald J.Z."/>
            <person name="Crous P.W."/>
            <person name="Seidl M.F."/>
        </authorList>
    </citation>
    <scope>NUCLEOTIDE SEQUENCE [LARGE SCALE GENOMIC DNA]</scope>
    <source>
        <strain evidence="11 12">CBS 123371</strain>
    </source>
</reference>
<dbReference type="InterPro" id="IPR018328">
    <property type="entry name" value="Rad4_beta-hairpin_dom3"/>
</dbReference>
<feature type="coiled-coil region" evidence="6">
    <location>
        <begin position="865"/>
        <end position="892"/>
    </location>
</feature>
<feature type="compositionally biased region" description="Polar residues" evidence="7">
    <location>
        <begin position="421"/>
        <end position="431"/>
    </location>
</feature>
<feature type="compositionally biased region" description="Low complexity" evidence="7">
    <location>
        <begin position="487"/>
        <end position="500"/>
    </location>
</feature>
<evidence type="ECO:0000256" key="7">
    <source>
        <dbReference type="SAM" id="MobiDB-lite"/>
    </source>
</evidence>
<dbReference type="PANTHER" id="PTHR12135:SF2">
    <property type="entry name" value="DNA REPAIR PROTEIN RAD34"/>
    <property type="match status" value="1"/>
</dbReference>
<dbReference type="SMART" id="SM01030">
    <property type="entry name" value="BHD_1"/>
    <property type="match status" value="1"/>
</dbReference>
<comment type="caution">
    <text evidence="11">The sequence shown here is derived from an EMBL/GenBank/DDBJ whole genome shotgun (WGS) entry which is preliminary data.</text>
</comment>
<dbReference type="Gene3D" id="3.30.60.290">
    <property type="entry name" value="Rad4, beta-hairpin domain BHD2"/>
    <property type="match status" value="1"/>
</dbReference>
<dbReference type="SMART" id="SM01032">
    <property type="entry name" value="BHD_3"/>
    <property type="match status" value="1"/>
</dbReference>
<dbReference type="InterPro" id="IPR038765">
    <property type="entry name" value="Papain-like_cys_pep_sf"/>
</dbReference>
<dbReference type="InterPro" id="IPR042488">
    <property type="entry name" value="Rad4_BHD3_sf"/>
</dbReference>
<dbReference type="InterPro" id="IPR018325">
    <property type="entry name" value="Rad4/PNGase_transGLS-fold"/>
</dbReference>
<feature type="compositionally biased region" description="Low complexity" evidence="7">
    <location>
        <begin position="1153"/>
        <end position="1171"/>
    </location>
</feature>
<keyword evidence="6" id="KW-0175">Coiled coil</keyword>
<dbReference type="Gene3D" id="3.90.260.10">
    <property type="entry name" value="Transglutaminase-like"/>
    <property type="match status" value="1"/>
</dbReference>
<feature type="domain" description="Rad4 beta-hairpin" evidence="10">
    <location>
        <begin position="799"/>
        <end position="873"/>
    </location>
</feature>
<evidence type="ECO:0000256" key="1">
    <source>
        <dbReference type="ARBA" id="ARBA00004123"/>
    </source>
</evidence>
<dbReference type="Pfam" id="PF10405">
    <property type="entry name" value="BHD_3"/>
    <property type="match status" value="1"/>
</dbReference>
<feature type="region of interest" description="Disordered" evidence="7">
    <location>
        <begin position="937"/>
        <end position="999"/>
    </location>
</feature>
<dbReference type="SUPFAM" id="SSF54001">
    <property type="entry name" value="Cysteine proteinases"/>
    <property type="match status" value="1"/>
</dbReference>
<feature type="compositionally biased region" description="Basic residues" evidence="7">
    <location>
        <begin position="1"/>
        <end position="10"/>
    </location>
</feature>
<comment type="similarity">
    <text evidence="2">Belongs to the XPC family.</text>
</comment>
<proteinExistence type="inferred from homology"/>
<feature type="compositionally biased region" description="Polar residues" evidence="7">
    <location>
        <begin position="1022"/>
        <end position="1031"/>
    </location>
</feature>
<evidence type="ECO:0000256" key="2">
    <source>
        <dbReference type="ARBA" id="ARBA00009525"/>
    </source>
</evidence>
<feature type="region of interest" description="Disordered" evidence="7">
    <location>
        <begin position="416"/>
        <end position="514"/>
    </location>
</feature>
<feature type="region of interest" description="Disordered" evidence="7">
    <location>
        <begin position="1"/>
        <end position="26"/>
    </location>
</feature>
<evidence type="ECO:0000313" key="12">
    <source>
        <dbReference type="Proteomes" id="UP001363622"/>
    </source>
</evidence>
<comment type="subcellular location">
    <subcellularLocation>
        <location evidence="1">Nucleus</location>
    </subcellularLocation>
</comment>
<dbReference type="Pfam" id="PF10403">
    <property type="entry name" value="BHD_1"/>
    <property type="match status" value="1"/>
</dbReference>
<dbReference type="Pfam" id="PF10404">
    <property type="entry name" value="BHD_2"/>
    <property type="match status" value="1"/>
</dbReference>
<feature type="region of interest" description="Disordered" evidence="7">
    <location>
        <begin position="231"/>
        <end position="281"/>
    </location>
</feature>
<feature type="region of interest" description="Disordered" evidence="7">
    <location>
        <begin position="1020"/>
        <end position="1213"/>
    </location>
</feature>
<keyword evidence="4" id="KW-0234">DNA repair</keyword>
<evidence type="ECO:0000259" key="10">
    <source>
        <dbReference type="SMART" id="SM01032"/>
    </source>
</evidence>
<feature type="domain" description="Rad4 beta-hairpin" evidence="8">
    <location>
        <begin position="668"/>
        <end position="727"/>
    </location>
</feature>
<feature type="compositionally biased region" description="Low complexity" evidence="7">
    <location>
        <begin position="49"/>
        <end position="63"/>
    </location>
</feature>
<dbReference type="InterPro" id="IPR004583">
    <property type="entry name" value="DNA_repair_Rad4"/>
</dbReference>
<accession>A0ABR1KY59</accession>
<evidence type="ECO:0000313" key="11">
    <source>
        <dbReference type="EMBL" id="KAK7523789.1"/>
    </source>
</evidence>
<feature type="compositionally biased region" description="Polar residues" evidence="7">
    <location>
        <begin position="1106"/>
        <end position="1115"/>
    </location>
</feature>
<dbReference type="EMBL" id="JBBPHU010000001">
    <property type="protein sequence ID" value="KAK7523789.1"/>
    <property type="molecule type" value="Genomic_DNA"/>
</dbReference>
<evidence type="ECO:0000256" key="3">
    <source>
        <dbReference type="ARBA" id="ARBA00022763"/>
    </source>
</evidence>
<protein>
    <submittedName>
        <fullName evidence="11">Rad4 transglutaminase-like domain-containing protein</fullName>
    </submittedName>
</protein>
<evidence type="ECO:0000256" key="4">
    <source>
        <dbReference type="ARBA" id="ARBA00023204"/>
    </source>
</evidence>
<dbReference type="InterPro" id="IPR018326">
    <property type="entry name" value="Rad4_beta-hairpin_dom1"/>
</dbReference>
<feature type="compositionally biased region" description="Low complexity" evidence="7">
    <location>
        <begin position="107"/>
        <end position="123"/>
    </location>
</feature>
<feature type="compositionally biased region" description="Basic and acidic residues" evidence="7">
    <location>
        <begin position="256"/>
        <end position="273"/>
    </location>
</feature>
<feature type="domain" description="Rad4 beta-hairpin" evidence="9">
    <location>
        <begin position="729"/>
        <end position="792"/>
    </location>
</feature>
<keyword evidence="12" id="KW-1185">Reference proteome</keyword>
<gene>
    <name evidence="11" type="ORF">IWZ03DRAFT_365515</name>
</gene>
<dbReference type="SMART" id="SM01031">
    <property type="entry name" value="BHD_2"/>
    <property type="match status" value="1"/>
</dbReference>
<sequence>MPPHVPRKRSCSPAPPVAQRSSKRAKATVFDALDASAHRSATAEDYAFLNGLSSDGDSSGLSDPESDDDFEDVPLAPGKTRAAGKQDSQANGAVEDNDEDDMDWEDALPTTSATPATDTSKAKVAPWRTLAGATDDALEITLGVPQEEEDEAARTKALGIKGPSKKDRQLRMWTHCVHVQCLLFHNALRNAWCCDDEVYKVLLHDLPEGVQGEIQRWRKDSGMPDDERFVVNKAGKAKSSKNASKEKGKGKQKSIRQAERNVRDWGETAERQEQGVPNMSGGDPLNRLLKYLAAYWKKRFRITAPGLRKKGYFPSAKSLAAEVKAWKDCQDHETAKEDEGSKGASGQDEHEFGEIIRNKDEFIEAARRCEGSRDVGAQLFTALLRGLGLEARLVCNLQPLGFGFTKAEDTVLKKKPAQAHNEASSSVNPAKTNIEGGFEKSSDTPSKKNIAKVPKVQKPVLPSGRRTSTRTVGTKPLTVDISDDSDSSLSSIQSISSDPSMVDVTPSKPVPRQSGRKFDADLPFPIYWTEVLSPITHIYTAVSPLVISTVASTSDLLASFEPRGAAADKAKQVIAYVVAHSPDGTAKDVTVRYLKKHIWPGKTKGFRMPIEKIPIHNRRGKVKRYEEYDWFKDVMRGYKRDDLLRTKADEVEDEGDLVPVKPAQAKKNTGDVPETLQGYKNSAEYVLERHLRRDEAIRPDAKPIKTFTTGKGDKAKSEPVFLRKDVVSCKTVESWHKEGRQIKLGEQPMKHVPTRAVTLIRKLEIEAAERESGEKPTQGLYAEEQTEWIIPPSIQNGVIPKNAFGNMDVYVPTMVPKGAVHIPFRSTAPICRKLGIDYAEACTGFEFGNRRAVPVLTGVVVAEENEQLVKDAWRAAQEAQRAKEDKKRQEKALKMWKKFILGLRIIERVREEYGDAAMEAENPFAKKERKGELANTFHRKNDDEMEEEGDPGPGGFFAPGEEDAGEGGFLRDEDGEEEGGFVREDDNDADGGGFIIEGDNKTISAPQLLADTCQGAPVSLRSIHQTGTSSNIHKEGNADDGAASASDDEEPNQPIARGTRGRGRGRGRGGGTRGAAAPKANTTKQTGRRKSRNTITKETTPDSESEALSSPSNALSADEEATLSRPDAEPDSSPPPKHASPEHNELDEPILPSRSAPTRRAARKSAAAMRSQFFEEDSESDGEDGEALATRSGRGSGRGRGCAANSRRGKTRG</sequence>
<dbReference type="Proteomes" id="UP001363622">
    <property type="component" value="Unassembled WGS sequence"/>
</dbReference>
<dbReference type="Gene3D" id="3.30.70.2460">
    <property type="entry name" value="Rad4, beta-hairpin domain BHD3"/>
    <property type="match status" value="1"/>
</dbReference>
<feature type="region of interest" description="Disordered" evidence="7">
    <location>
        <begin position="49"/>
        <end position="125"/>
    </location>
</feature>
<dbReference type="Pfam" id="PF03835">
    <property type="entry name" value="Rad4"/>
    <property type="match status" value="1"/>
</dbReference>
<evidence type="ECO:0000259" key="8">
    <source>
        <dbReference type="SMART" id="SM01030"/>
    </source>
</evidence>
<feature type="compositionally biased region" description="Low complexity" evidence="7">
    <location>
        <begin position="463"/>
        <end position="474"/>
    </location>
</feature>
<feature type="compositionally biased region" description="Acidic residues" evidence="7">
    <location>
        <begin position="1174"/>
        <end position="1186"/>
    </location>
</feature>
<evidence type="ECO:0000256" key="5">
    <source>
        <dbReference type="ARBA" id="ARBA00023242"/>
    </source>
</evidence>
<dbReference type="PANTHER" id="PTHR12135">
    <property type="entry name" value="DNA REPAIR PROTEIN XP-C / RAD4"/>
    <property type="match status" value="1"/>
</dbReference>
<evidence type="ECO:0000259" key="9">
    <source>
        <dbReference type="SMART" id="SM01031"/>
    </source>
</evidence>
<dbReference type="InterPro" id="IPR036985">
    <property type="entry name" value="Transglutaminase-like_sf"/>
</dbReference>
<dbReference type="Gene3D" id="2.20.20.110">
    <property type="entry name" value="Rad4, beta-hairpin domain BHD1"/>
    <property type="match status" value="1"/>
</dbReference>
<keyword evidence="5" id="KW-0539">Nucleus</keyword>
<organism evidence="11 12">
    <name type="scientific">Phyllosticta citriasiana</name>
    <dbReference type="NCBI Taxonomy" id="595635"/>
    <lineage>
        <taxon>Eukaryota</taxon>
        <taxon>Fungi</taxon>
        <taxon>Dikarya</taxon>
        <taxon>Ascomycota</taxon>
        <taxon>Pezizomycotina</taxon>
        <taxon>Dothideomycetes</taxon>
        <taxon>Dothideomycetes incertae sedis</taxon>
        <taxon>Botryosphaeriales</taxon>
        <taxon>Phyllostictaceae</taxon>
        <taxon>Phyllosticta</taxon>
    </lineage>
</organism>
<feature type="compositionally biased region" description="Acidic residues" evidence="7">
    <location>
        <begin position="95"/>
        <end position="106"/>
    </location>
</feature>
<keyword evidence="3" id="KW-0227">DNA damage</keyword>
<feature type="compositionally biased region" description="Acidic residues" evidence="7">
    <location>
        <begin position="973"/>
        <end position="989"/>
    </location>
</feature>
<evidence type="ECO:0000256" key="6">
    <source>
        <dbReference type="SAM" id="Coils"/>
    </source>
</evidence>